<dbReference type="AlphaFoldDB" id="A0A2P6P7P2"/>
<evidence type="ECO:0000259" key="5">
    <source>
        <dbReference type="Pfam" id="PF25597"/>
    </source>
</evidence>
<dbReference type="OMA" id="EPQSYSH"/>
<dbReference type="InterPro" id="IPR057670">
    <property type="entry name" value="SH3_retrovirus"/>
</dbReference>
<dbReference type="EMBL" id="PDCK01000045">
    <property type="protein sequence ID" value="PRQ17953.1"/>
    <property type="molecule type" value="Genomic_DNA"/>
</dbReference>
<dbReference type="GO" id="GO:0016787">
    <property type="term" value="F:hydrolase activity"/>
    <property type="evidence" value="ECO:0007669"/>
    <property type="project" value="UniProtKB-KW"/>
</dbReference>
<keyword evidence="6" id="KW-0695">RNA-directed DNA polymerase</keyword>
<dbReference type="GO" id="GO:0003964">
    <property type="term" value="F:RNA-directed DNA polymerase activity"/>
    <property type="evidence" value="ECO:0007669"/>
    <property type="project" value="UniProtKB-KW"/>
</dbReference>
<accession>A0A2P6P7P2</accession>
<feature type="region of interest" description="Disordered" evidence="3">
    <location>
        <begin position="123"/>
        <end position="198"/>
    </location>
</feature>
<dbReference type="Pfam" id="PF25597">
    <property type="entry name" value="SH3_retrovirus"/>
    <property type="match status" value="1"/>
</dbReference>
<evidence type="ECO:0000256" key="2">
    <source>
        <dbReference type="ARBA" id="ARBA00022801"/>
    </source>
</evidence>
<dbReference type="STRING" id="74649.A0A2P6P7P2"/>
<feature type="compositionally biased region" description="Polar residues" evidence="3">
    <location>
        <begin position="130"/>
        <end position="178"/>
    </location>
</feature>
<dbReference type="EC" id="2.7.7.49" evidence="6"/>
<dbReference type="Proteomes" id="UP000238479">
    <property type="component" value="Chromosome 7"/>
</dbReference>
<proteinExistence type="predicted"/>
<organism evidence="6 7">
    <name type="scientific">Rosa chinensis</name>
    <name type="common">China rose</name>
    <dbReference type="NCBI Taxonomy" id="74649"/>
    <lineage>
        <taxon>Eukaryota</taxon>
        <taxon>Viridiplantae</taxon>
        <taxon>Streptophyta</taxon>
        <taxon>Embryophyta</taxon>
        <taxon>Tracheophyta</taxon>
        <taxon>Spermatophyta</taxon>
        <taxon>Magnoliopsida</taxon>
        <taxon>eudicotyledons</taxon>
        <taxon>Gunneridae</taxon>
        <taxon>Pentapetalae</taxon>
        <taxon>rosids</taxon>
        <taxon>fabids</taxon>
        <taxon>Rosales</taxon>
        <taxon>Rosaceae</taxon>
        <taxon>Rosoideae</taxon>
        <taxon>Rosoideae incertae sedis</taxon>
        <taxon>Rosa</taxon>
    </lineage>
</organism>
<name>A0A2P6P7P2_ROSCH</name>
<feature type="domain" description="Retroviral polymerase SH3-like" evidence="5">
    <location>
        <begin position="43"/>
        <end position="104"/>
    </location>
</feature>
<dbReference type="PANTHER" id="PTHR42648">
    <property type="entry name" value="TRANSPOSASE, PUTATIVE-RELATED"/>
    <property type="match status" value="1"/>
</dbReference>
<keyword evidence="6" id="KW-0548">Nucleotidyltransferase</keyword>
<keyword evidence="6" id="KW-0808">Transferase</keyword>
<dbReference type="InterPro" id="IPR013103">
    <property type="entry name" value="RVT_2"/>
</dbReference>
<gene>
    <name evidence="6" type="ORF">RchiOBHm_Chr7g0200561</name>
</gene>
<keyword evidence="2" id="KW-0378">Hydrolase</keyword>
<sequence>MYVILTSAYLINRTSTPILKGKTPFEMLFHKVPNYLHLRVFGCLCFASTHPYKPSKFDARSTKCIFLGYPHGQKGYSVYDLEKQKVLVSRDVVFYEDSFPFQSASYSHSTNHDPIFLPQTAPSSFDHEISSNTQDSLPINPPTDLTSSPNTSYESIIPLNTESSLESVIPSSPPTNSAPVPLSQSPPIRRSSRPTKTPSFLQDFHIEDALPSRPPHSSSTNKAPQCTTHSLSNVFSYTRLSPNHRAFTTKLTIQKEPTSFLQAVKCLQWREVMHKEIQALRSNHTWSLVSLPSNKRPIGCKWVYKIKLNPDGSVERHKARLVAKGYNQIEEVDYRETFSLVAKLTTVQVLLSLATMKGWHLHQLDVNNAFLNGDLYEEVYMQLPPGFERNGETRVCKLHKSIYGLK</sequence>
<dbReference type="InterPro" id="IPR039537">
    <property type="entry name" value="Retrotran_Ty1/copia-like"/>
</dbReference>
<feature type="domain" description="Reverse transcriptase Ty1/copia-type" evidence="4">
    <location>
        <begin position="283"/>
        <end position="406"/>
    </location>
</feature>
<dbReference type="Gramene" id="PRQ17953">
    <property type="protein sequence ID" value="PRQ17953"/>
    <property type="gene ID" value="RchiOBHm_Chr7g0200561"/>
</dbReference>
<dbReference type="SUPFAM" id="SSF56672">
    <property type="entry name" value="DNA/RNA polymerases"/>
    <property type="match status" value="1"/>
</dbReference>
<evidence type="ECO:0000256" key="3">
    <source>
        <dbReference type="SAM" id="MobiDB-lite"/>
    </source>
</evidence>
<dbReference type="Pfam" id="PF07727">
    <property type="entry name" value="RVT_2"/>
    <property type="match status" value="1"/>
</dbReference>
<evidence type="ECO:0000259" key="4">
    <source>
        <dbReference type="Pfam" id="PF07727"/>
    </source>
</evidence>
<feature type="compositionally biased region" description="Low complexity" evidence="3">
    <location>
        <begin position="181"/>
        <end position="198"/>
    </location>
</feature>
<dbReference type="GO" id="GO:0046872">
    <property type="term" value="F:metal ion binding"/>
    <property type="evidence" value="ECO:0007669"/>
    <property type="project" value="UniProtKB-KW"/>
</dbReference>
<keyword evidence="7" id="KW-1185">Reference proteome</keyword>
<comment type="caution">
    <text evidence="6">The sequence shown here is derived from an EMBL/GenBank/DDBJ whole genome shotgun (WGS) entry which is preliminary data.</text>
</comment>
<keyword evidence="1" id="KW-0479">Metal-binding</keyword>
<reference evidence="6 7" key="1">
    <citation type="journal article" date="2018" name="Nat. Genet.">
        <title>The Rosa genome provides new insights in the design of modern roses.</title>
        <authorList>
            <person name="Bendahmane M."/>
        </authorList>
    </citation>
    <scope>NUCLEOTIDE SEQUENCE [LARGE SCALE GENOMIC DNA]</scope>
    <source>
        <strain evidence="7">cv. Old Blush</strain>
    </source>
</reference>
<dbReference type="PANTHER" id="PTHR42648:SF31">
    <property type="entry name" value="RNA-DIRECTED DNA POLYMERASE"/>
    <property type="match status" value="1"/>
</dbReference>
<evidence type="ECO:0000313" key="6">
    <source>
        <dbReference type="EMBL" id="PRQ17953.1"/>
    </source>
</evidence>
<evidence type="ECO:0000313" key="7">
    <source>
        <dbReference type="Proteomes" id="UP000238479"/>
    </source>
</evidence>
<evidence type="ECO:0000256" key="1">
    <source>
        <dbReference type="ARBA" id="ARBA00022723"/>
    </source>
</evidence>
<protein>
    <submittedName>
        <fullName evidence="6">Putative RNA-directed DNA polymerase</fullName>
        <ecNumber evidence="6">2.7.7.49</ecNumber>
    </submittedName>
</protein>
<dbReference type="InterPro" id="IPR043502">
    <property type="entry name" value="DNA/RNA_pol_sf"/>
</dbReference>